<comment type="function">
    <text evidence="7">Involved in cytoplasm to vacuole transport (Cvt), pexophagy, mitophagy and nucleophagy. Recruits mitochondria for their selective degradation via autophagy (mitophagy) during starvation. Works as scaffold proteins that recruit ATG proteins to the pre-autophagosome (PAS), the site of vesicle/autophagosome formation. Required for the Cvt vesicles completion.</text>
</comment>
<organism evidence="12 13">
    <name type="scientific">Hypocrea atroviridis (strain ATCC 20476 / IMI 206040)</name>
    <name type="common">Trichoderma atroviride</name>
    <dbReference type="NCBI Taxonomy" id="452589"/>
    <lineage>
        <taxon>Eukaryota</taxon>
        <taxon>Fungi</taxon>
        <taxon>Dikarya</taxon>
        <taxon>Ascomycota</taxon>
        <taxon>Pezizomycotina</taxon>
        <taxon>Sordariomycetes</taxon>
        <taxon>Hypocreomycetidae</taxon>
        <taxon>Hypocreales</taxon>
        <taxon>Hypocreaceae</taxon>
        <taxon>Trichoderma</taxon>
    </lineage>
</organism>
<dbReference type="GO" id="GO:0034517">
    <property type="term" value="P:ribophagy"/>
    <property type="evidence" value="ECO:0007669"/>
    <property type="project" value="TreeGrafter"/>
</dbReference>
<keyword evidence="13" id="KW-1185">Reference proteome</keyword>
<keyword evidence="6 8" id="KW-0175">Coiled coil</keyword>
<feature type="coiled-coil region" evidence="8">
    <location>
        <begin position="549"/>
        <end position="576"/>
    </location>
</feature>
<keyword evidence="3 7" id="KW-0813">Transport</keyword>
<feature type="region of interest" description="Disordered" evidence="9">
    <location>
        <begin position="1321"/>
        <end position="1384"/>
    </location>
</feature>
<dbReference type="InterPro" id="IPR045326">
    <property type="entry name" value="ATG17-like_dom"/>
</dbReference>
<dbReference type="HOGENOM" id="CLU_002803_1_0_1"/>
<dbReference type="eggNOG" id="ENOG502QVZE">
    <property type="taxonomic scope" value="Eukaryota"/>
</dbReference>
<evidence type="ECO:0000256" key="7">
    <source>
        <dbReference type="RuleBase" id="RU367075"/>
    </source>
</evidence>
<dbReference type="Proteomes" id="UP000005426">
    <property type="component" value="Unassembled WGS sequence"/>
</dbReference>
<dbReference type="GO" id="GO:0060090">
    <property type="term" value="F:molecular adaptor activity"/>
    <property type="evidence" value="ECO:0007669"/>
    <property type="project" value="TreeGrafter"/>
</dbReference>
<evidence type="ECO:0000256" key="9">
    <source>
        <dbReference type="SAM" id="MobiDB-lite"/>
    </source>
</evidence>
<comment type="similarity">
    <text evidence="1 7">Belongs to the ATG11 family.</text>
</comment>
<dbReference type="InterPro" id="IPR040040">
    <property type="entry name" value="ATG11"/>
</dbReference>
<feature type="region of interest" description="Disordered" evidence="9">
    <location>
        <begin position="578"/>
        <end position="604"/>
    </location>
</feature>
<comment type="caution">
    <text evidence="12">The sequence shown here is derived from an EMBL/GenBank/DDBJ whole genome shotgun (WGS) entry which is preliminary data.</text>
</comment>
<feature type="compositionally biased region" description="Polar residues" evidence="9">
    <location>
        <begin position="1332"/>
        <end position="1350"/>
    </location>
</feature>
<evidence type="ECO:0000259" key="10">
    <source>
        <dbReference type="Pfam" id="PF04108"/>
    </source>
</evidence>
<dbReference type="GO" id="GO:1990316">
    <property type="term" value="C:Atg1/ULK1 kinase complex"/>
    <property type="evidence" value="ECO:0007669"/>
    <property type="project" value="TreeGrafter"/>
</dbReference>
<dbReference type="PANTHER" id="PTHR13222">
    <property type="entry name" value="RB1-INDUCIBLE COILED-COIL"/>
    <property type="match status" value="1"/>
</dbReference>
<dbReference type="GO" id="GO:0000422">
    <property type="term" value="P:autophagy of mitochondrion"/>
    <property type="evidence" value="ECO:0007669"/>
    <property type="project" value="TreeGrafter"/>
</dbReference>
<feature type="region of interest" description="Disordered" evidence="9">
    <location>
        <begin position="1021"/>
        <end position="1046"/>
    </location>
</feature>
<dbReference type="STRING" id="452589.G9P906"/>
<evidence type="ECO:0000259" key="11">
    <source>
        <dbReference type="Pfam" id="PF10377"/>
    </source>
</evidence>
<dbReference type="GO" id="GO:0000045">
    <property type="term" value="P:autophagosome assembly"/>
    <property type="evidence" value="ECO:0007669"/>
    <property type="project" value="UniProtKB-UniRule"/>
</dbReference>
<dbReference type="EMBL" id="ABDG02000027">
    <property type="protein sequence ID" value="EHK41034.1"/>
    <property type="molecule type" value="Genomic_DNA"/>
</dbReference>
<dbReference type="GO" id="GO:0034045">
    <property type="term" value="C:phagophore assembly site membrane"/>
    <property type="evidence" value="ECO:0007669"/>
    <property type="project" value="UniProtKB-SubCell"/>
</dbReference>
<comment type="subcellular location">
    <subcellularLocation>
        <location evidence="7">Preautophagosomal structure membrane</location>
        <topology evidence="7">Peripheral membrane protein</topology>
    </subcellularLocation>
    <subcellularLocation>
        <location evidence="7">Vacuole membrane</location>
        <topology evidence="7">Peripheral membrane protein</topology>
    </subcellularLocation>
    <text evidence="7">During pexophagy, accumulates in the vacuolar membrane region, where the peroxisomes contact the vacuole.</text>
</comment>
<accession>G9P906</accession>
<dbReference type="GO" id="GO:0019901">
    <property type="term" value="F:protein kinase binding"/>
    <property type="evidence" value="ECO:0007669"/>
    <property type="project" value="TreeGrafter"/>
</dbReference>
<evidence type="ECO:0000313" key="13">
    <source>
        <dbReference type="Proteomes" id="UP000005426"/>
    </source>
</evidence>
<proteinExistence type="inferred from homology"/>
<feature type="coiled-coil region" evidence="8">
    <location>
        <begin position="1100"/>
        <end position="1127"/>
    </location>
</feature>
<evidence type="ECO:0000256" key="1">
    <source>
        <dbReference type="ARBA" id="ARBA00009729"/>
    </source>
</evidence>
<reference evidence="12 13" key="1">
    <citation type="journal article" date="2011" name="Genome Biol.">
        <title>Comparative genome sequence analysis underscores mycoparasitism as the ancestral life style of Trichoderma.</title>
        <authorList>
            <person name="Kubicek C.P."/>
            <person name="Herrera-Estrella A."/>
            <person name="Seidl-Seiboth V."/>
            <person name="Martinez D.A."/>
            <person name="Druzhinina I.S."/>
            <person name="Thon M."/>
            <person name="Zeilinger S."/>
            <person name="Casas-Flores S."/>
            <person name="Horwitz B.A."/>
            <person name="Mukherjee P.K."/>
            <person name="Mukherjee M."/>
            <person name="Kredics L."/>
            <person name="Alcaraz L.D."/>
            <person name="Aerts A."/>
            <person name="Antal Z."/>
            <person name="Atanasova L."/>
            <person name="Cervantes-Badillo M.G."/>
            <person name="Challacombe J."/>
            <person name="Chertkov O."/>
            <person name="McCluskey K."/>
            <person name="Coulpier F."/>
            <person name="Deshpande N."/>
            <person name="von Doehren H."/>
            <person name="Ebbole D.J."/>
            <person name="Esquivel-Naranjo E.U."/>
            <person name="Fekete E."/>
            <person name="Flipphi M."/>
            <person name="Glaser F."/>
            <person name="Gomez-Rodriguez E.Y."/>
            <person name="Gruber S."/>
            <person name="Han C."/>
            <person name="Henrissat B."/>
            <person name="Hermosa R."/>
            <person name="Hernandez-Onate M."/>
            <person name="Karaffa L."/>
            <person name="Kosti I."/>
            <person name="Le Crom S."/>
            <person name="Lindquist E."/>
            <person name="Lucas S."/>
            <person name="Luebeck M."/>
            <person name="Luebeck P.S."/>
            <person name="Margeot A."/>
            <person name="Metz B."/>
            <person name="Misra M."/>
            <person name="Nevalainen H."/>
            <person name="Omann M."/>
            <person name="Packer N."/>
            <person name="Perrone G."/>
            <person name="Uresti-Rivera E.E."/>
            <person name="Salamov A."/>
            <person name="Schmoll M."/>
            <person name="Seiboth B."/>
            <person name="Shapiro H."/>
            <person name="Sukno S."/>
            <person name="Tamayo-Ramos J.A."/>
            <person name="Tisch D."/>
            <person name="Wiest A."/>
            <person name="Wilkinson H.H."/>
            <person name="Zhang M."/>
            <person name="Coutinho P.M."/>
            <person name="Kenerley C.M."/>
            <person name="Monte E."/>
            <person name="Baker S.E."/>
            <person name="Grigoriev I.V."/>
        </authorList>
    </citation>
    <scope>NUCLEOTIDE SEQUENCE [LARGE SCALE GENOMIC DNA]</scope>
    <source>
        <strain evidence="13">ATCC 20476 / IMI 206040</strain>
    </source>
</reference>
<keyword evidence="4 7" id="KW-0653">Protein transport</keyword>
<evidence type="ECO:0000256" key="8">
    <source>
        <dbReference type="SAM" id="Coils"/>
    </source>
</evidence>
<dbReference type="Gene3D" id="1.10.287.1490">
    <property type="match status" value="1"/>
</dbReference>
<feature type="region of interest" description="Disordered" evidence="9">
    <location>
        <begin position="637"/>
        <end position="658"/>
    </location>
</feature>
<feature type="domain" description="Autophagy-related protein 11 C-terminal" evidence="11">
    <location>
        <begin position="1094"/>
        <end position="1232"/>
    </location>
</feature>
<evidence type="ECO:0000256" key="4">
    <source>
        <dbReference type="ARBA" id="ARBA00022927"/>
    </source>
</evidence>
<gene>
    <name evidence="12" type="ORF">TRIATDRAFT_135609</name>
</gene>
<feature type="domain" description="Autophagy protein ATG17-like" evidence="10">
    <location>
        <begin position="108"/>
        <end position="453"/>
    </location>
</feature>
<evidence type="ECO:0000256" key="5">
    <source>
        <dbReference type="ARBA" id="ARBA00023006"/>
    </source>
</evidence>
<protein>
    <recommendedName>
        <fullName evidence="2 7">Autophagy-related protein 11</fullName>
    </recommendedName>
</protein>
<dbReference type="GO" id="GO:1903599">
    <property type="term" value="P:positive regulation of autophagy of mitochondrion"/>
    <property type="evidence" value="ECO:0007669"/>
    <property type="project" value="UniProtKB-UniRule"/>
</dbReference>
<keyword evidence="5 7" id="KW-0072">Autophagy</keyword>
<sequence>MATQVLIAHTGQRLEVDTAQFSSLDDLKTWVARNSSLSPQHIIALTPQGRSVKSASLHTEKEIYIYDIRVTHPTSPGSASSLISEALPLRRQSIPNAPNSIENIQAITSWQELCNDRRNWAARIMEDCGQLNAYAQARYDEIDVMIRCLDAAVTNVEISVKQIEPKYNELKKWVTPALAEYEQLVSSWEHYLDLAGSIVISQGLVRFMTRGQVNKADSTLQDLIELDTVKKAVKLAPTAQRRFNQKATELDNAATQMYQALGTLSAEFDQLMNRSLLTHNNDTPQLMEDIEVVARQIDSDYHTALSYGNSQRDLAQASKTASIHTERLMPTLKKRAKEMDEMVQYATRSRNSIAADSVRFMRSITEITSLHSSVRNQINILNQSEDDMTTFDYLRLIQQLPYMYASFMVEAIRRREWIDKVKVDSSTLANEMALFQDEESKRRKKWQKMVGSTYGPGLDTNVMGLEVNLRGEDIPWPTVGKNELEEFLQVLQERNADPELVDDVAKLLQELTTPTKQQAKRLKAFKNGSVHEAALGRSGLLIRGDDDLITSLQDEKTRLENKLKTADSRVRRLEDLLHRQSQASRPGNLFPLPGQQNGHSRHNSISSIKSARIEDRQPVSDGTEQLSQRIAQLENELRAEKKRSADIQKDLDSRVTERDDMKDRIEEVNSTKKDLLENMEALKREFLDERISLETEIKTLKARLEDTEEEMDHFGESRENEKAGFDERIQGLEAEIEQVNKERKDDALKTQGQVEFLRKETQMQRDQLDASERRLRSVREEARATSKKLEAAEESAESRLEWLKKLYAELSSDIAMPTDEADLTEALLSSAADLVEKLRNSGSNASILRSELEKATTSVKELRSELVQMEEKISSQEMSAMHVRENLAEEKAKVTALEREVTESREELNQVRGQLSDGETGSEMLRKRLEKEEKKVAELSEEVAWRQSQGGSLEEESRLFKQRFEDVQSKLSGLNAKYEARDGRTKDLTQRLYSQNDRLTRLLERVGYSISRDAGQMVITRVSRSDKAPANPNDSSDPGSSIRRSLSLGGRAMTDSADLELLYWVNSTDLSVEDEKYQAFIEKLGAFDADLFSDTIYHRVKEAEHKARKWQREARSYRDRAHSLQKDSHNKIAFRNFKEGDLALFLPTRNQQAGAWAAFNVGFPHYFLREQDAHRLRHREWLVARISKIQERVVDLSKSLQANNETDSNDEENDNPFQLSDGLRWYLIDAQEDKAGAPATPGMGKSTVAANNVEATANIQSHAAKGKGRSRDSIASIEGINKTLSKSLESRRSSSASKKALPFHISGGTALLKNSALASETNSLRAAPPDTPTAQSPVQGSVISTTNTDAGQRGGESLVQDKSGKASELHRSGRRRSSTVTSPLKSSILWDQLWSMDYSYESTPRRR</sequence>
<feature type="coiled-coil region" evidence="8">
    <location>
        <begin position="845"/>
        <end position="949"/>
    </location>
</feature>
<evidence type="ECO:0000313" key="12">
    <source>
        <dbReference type="EMBL" id="EHK41034.1"/>
    </source>
</evidence>
<feature type="region of interest" description="Disordered" evidence="9">
    <location>
        <begin position="761"/>
        <end position="790"/>
    </location>
</feature>
<dbReference type="OrthoDB" id="447953at2759"/>
<dbReference type="GO" id="GO:0015031">
    <property type="term" value="P:protein transport"/>
    <property type="evidence" value="ECO:0007669"/>
    <property type="project" value="UniProtKB-KW"/>
</dbReference>
<dbReference type="PANTHER" id="PTHR13222:SF1">
    <property type="entry name" value="RB1-INDUCIBLE COILED-COIL PROTEIN 1"/>
    <property type="match status" value="1"/>
</dbReference>
<keyword evidence="7" id="KW-0926">Vacuole</keyword>
<dbReference type="GO" id="GO:0034727">
    <property type="term" value="P:piecemeal microautophagy of the nucleus"/>
    <property type="evidence" value="ECO:0007669"/>
    <property type="project" value="TreeGrafter"/>
</dbReference>
<dbReference type="OMA" id="GLRWYLI"/>
<dbReference type="GO" id="GO:0061709">
    <property type="term" value="P:reticulophagy"/>
    <property type="evidence" value="ECO:0007669"/>
    <property type="project" value="TreeGrafter"/>
</dbReference>
<feature type="compositionally biased region" description="Polar residues" evidence="9">
    <location>
        <begin position="594"/>
        <end position="604"/>
    </location>
</feature>
<name>G9P906_HYPAI</name>
<keyword evidence="7" id="KW-0472">Membrane</keyword>
<dbReference type="GO" id="GO:0005774">
    <property type="term" value="C:vacuolar membrane"/>
    <property type="evidence" value="ECO:0007669"/>
    <property type="project" value="UniProtKB-SubCell"/>
</dbReference>
<evidence type="ECO:0000256" key="2">
    <source>
        <dbReference type="ARBA" id="ARBA00013804"/>
    </source>
</evidence>
<evidence type="ECO:0000256" key="6">
    <source>
        <dbReference type="ARBA" id="ARBA00023054"/>
    </source>
</evidence>
<dbReference type="Pfam" id="PF10377">
    <property type="entry name" value="ATG11"/>
    <property type="match status" value="1"/>
</dbReference>
<dbReference type="InterPro" id="IPR019460">
    <property type="entry name" value="Atg11_C"/>
</dbReference>
<evidence type="ECO:0000256" key="3">
    <source>
        <dbReference type="ARBA" id="ARBA00022448"/>
    </source>
</evidence>
<comment type="subunit">
    <text evidence="7">Homodimer.</text>
</comment>
<dbReference type="Pfam" id="PF04108">
    <property type="entry name" value="ATG17_like"/>
    <property type="match status" value="1"/>
</dbReference>
<feature type="compositionally biased region" description="Basic and acidic residues" evidence="9">
    <location>
        <begin position="1362"/>
        <end position="1371"/>
    </location>
</feature>